<name>A0ABD3I2K6_9MARC</name>
<accession>A0ABD3I2K6</accession>
<evidence type="ECO:0000259" key="1">
    <source>
        <dbReference type="PROSITE" id="PS50878"/>
    </source>
</evidence>
<evidence type="ECO:0000313" key="2">
    <source>
        <dbReference type="EMBL" id="KAL3697808.1"/>
    </source>
</evidence>
<dbReference type="AlphaFoldDB" id="A0ABD3I2K6"/>
<dbReference type="PANTHER" id="PTHR31635">
    <property type="entry name" value="REVERSE TRANSCRIPTASE DOMAIN-CONTAINING PROTEIN-RELATED"/>
    <property type="match status" value="1"/>
</dbReference>
<protein>
    <recommendedName>
        <fullName evidence="1">Reverse transcriptase domain-containing protein</fullName>
    </recommendedName>
</protein>
<keyword evidence="3" id="KW-1185">Reference proteome</keyword>
<dbReference type="Pfam" id="PF13966">
    <property type="entry name" value="zf-RVT"/>
    <property type="match status" value="1"/>
</dbReference>
<dbReference type="Proteomes" id="UP001633002">
    <property type="component" value="Unassembled WGS sequence"/>
</dbReference>
<dbReference type="SUPFAM" id="SSF56672">
    <property type="entry name" value="DNA/RNA polymerases"/>
    <property type="match status" value="1"/>
</dbReference>
<reference evidence="2 3" key="1">
    <citation type="submission" date="2024-09" db="EMBL/GenBank/DDBJ databases">
        <title>Chromosome-scale assembly of Riccia sorocarpa.</title>
        <authorList>
            <person name="Paukszto L."/>
        </authorList>
    </citation>
    <scope>NUCLEOTIDE SEQUENCE [LARGE SCALE GENOMIC DNA]</scope>
    <source>
        <strain evidence="2">LP-2024</strain>
        <tissue evidence="2">Aerial parts of the thallus</tissue>
    </source>
</reference>
<dbReference type="EMBL" id="JBJQOH010000002">
    <property type="protein sequence ID" value="KAL3697808.1"/>
    <property type="molecule type" value="Genomic_DNA"/>
</dbReference>
<dbReference type="PROSITE" id="PS50878">
    <property type="entry name" value="RT_POL"/>
    <property type="match status" value="1"/>
</dbReference>
<dbReference type="InterPro" id="IPR026960">
    <property type="entry name" value="RVT-Znf"/>
</dbReference>
<proteinExistence type="predicted"/>
<dbReference type="InterPro" id="IPR043502">
    <property type="entry name" value="DNA/RNA_pol_sf"/>
</dbReference>
<gene>
    <name evidence="2" type="ORF">R1sor_011884</name>
</gene>
<evidence type="ECO:0000313" key="3">
    <source>
        <dbReference type="Proteomes" id="UP001633002"/>
    </source>
</evidence>
<sequence>MIVPHEQQGFISGRTVQNNVLFFCFLHEALKRERKYASFLMLDFAKAFDSLRHDFIFMALEMLGFSPFFVRLIKTITTGGFACVIVNNRMTAEFPLEKGVRQGCPLAPLLYLLTTSALIFHARHHAEQSLLEMVKLRALSEPIPVVSAFANDTTFILETTPQSFRKLFRLLDDFYLASGYRVNWEKTIHLALGKSFQKALLAKYLLADLECRGSMWGKVLWSSLQRTHSGPKFKFLFFPVPSPTLTLSPFTKFVFSICQKLRKSWVWKPVSQIMPTEESISVVLYLLNKGAFIDNDRFLQLNEQLWNSLGLPLRECHGSGILSLFPELDCWEFTLDTWEFRPADWKLFTLVTGKVYGFPLPVAAIYRTFQELRVPGFSAALSSRWLEDFQLSDWHLLFSRLWSAGLHRRNALFLWRILIRGFFTGRRAALLGVSDGTCAFCLQHQEDLSHLLFLCPEERLYWLDAARVFPSILEFCNVLWQGGVSLWQFISYWVSRVENDCFR</sequence>
<dbReference type="PANTHER" id="PTHR31635:SF196">
    <property type="entry name" value="REVERSE TRANSCRIPTASE DOMAIN-CONTAINING PROTEIN-RELATED"/>
    <property type="match status" value="1"/>
</dbReference>
<dbReference type="Pfam" id="PF00078">
    <property type="entry name" value="RVT_1"/>
    <property type="match status" value="1"/>
</dbReference>
<organism evidence="2 3">
    <name type="scientific">Riccia sorocarpa</name>
    <dbReference type="NCBI Taxonomy" id="122646"/>
    <lineage>
        <taxon>Eukaryota</taxon>
        <taxon>Viridiplantae</taxon>
        <taxon>Streptophyta</taxon>
        <taxon>Embryophyta</taxon>
        <taxon>Marchantiophyta</taxon>
        <taxon>Marchantiopsida</taxon>
        <taxon>Marchantiidae</taxon>
        <taxon>Marchantiales</taxon>
        <taxon>Ricciaceae</taxon>
        <taxon>Riccia</taxon>
    </lineage>
</organism>
<feature type="domain" description="Reverse transcriptase" evidence="1">
    <location>
        <begin position="1"/>
        <end position="220"/>
    </location>
</feature>
<dbReference type="InterPro" id="IPR000477">
    <property type="entry name" value="RT_dom"/>
</dbReference>
<comment type="caution">
    <text evidence="2">The sequence shown here is derived from an EMBL/GenBank/DDBJ whole genome shotgun (WGS) entry which is preliminary data.</text>
</comment>